<proteinExistence type="predicted"/>
<dbReference type="SUPFAM" id="SSF46785">
    <property type="entry name" value="Winged helix' DNA-binding domain"/>
    <property type="match status" value="1"/>
</dbReference>
<dbReference type="SMART" id="SM00346">
    <property type="entry name" value="HTH_ICLR"/>
    <property type="match status" value="1"/>
</dbReference>
<dbReference type="InterPro" id="IPR050707">
    <property type="entry name" value="HTH_MetabolicPath_Reg"/>
</dbReference>
<dbReference type="Pfam" id="PF01614">
    <property type="entry name" value="IclR_C"/>
    <property type="match status" value="1"/>
</dbReference>
<evidence type="ECO:0000313" key="7">
    <source>
        <dbReference type="Proteomes" id="UP001596037"/>
    </source>
</evidence>
<dbReference type="PROSITE" id="PS51077">
    <property type="entry name" value="HTH_ICLR"/>
    <property type="match status" value="1"/>
</dbReference>
<name>A0ABW0NCY5_9BURK</name>
<evidence type="ECO:0000256" key="3">
    <source>
        <dbReference type="ARBA" id="ARBA00023163"/>
    </source>
</evidence>
<evidence type="ECO:0000313" key="6">
    <source>
        <dbReference type="EMBL" id="MFC5496892.1"/>
    </source>
</evidence>
<reference evidence="7" key="1">
    <citation type="journal article" date="2019" name="Int. J. Syst. Evol. Microbiol.">
        <title>The Global Catalogue of Microorganisms (GCM) 10K type strain sequencing project: providing services to taxonomists for standard genome sequencing and annotation.</title>
        <authorList>
            <consortium name="The Broad Institute Genomics Platform"/>
            <consortium name="The Broad Institute Genome Sequencing Center for Infectious Disease"/>
            <person name="Wu L."/>
            <person name="Ma J."/>
        </authorList>
    </citation>
    <scope>NUCLEOTIDE SEQUENCE [LARGE SCALE GENOMIC DNA]</scope>
    <source>
        <strain evidence="7">CCUG 57401</strain>
    </source>
</reference>
<dbReference type="InterPro" id="IPR005471">
    <property type="entry name" value="Tscrpt_reg_IclR_N"/>
</dbReference>
<gene>
    <name evidence="6" type="ORF">ACFPOE_05035</name>
</gene>
<dbReference type="Gene3D" id="3.30.450.40">
    <property type="match status" value="1"/>
</dbReference>
<dbReference type="InterPro" id="IPR014757">
    <property type="entry name" value="Tscrpt_reg_IclR_C"/>
</dbReference>
<feature type="domain" description="HTH iclR-type" evidence="4">
    <location>
        <begin position="31"/>
        <end position="93"/>
    </location>
</feature>
<dbReference type="EMBL" id="JBHSMF010000003">
    <property type="protein sequence ID" value="MFC5496892.1"/>
    <property type="molecule type" value="Genomic_DNA"/>
</dbReference>
<dbReference type="PANTHER" id="PTHR30136:SF33">
    <property type="entry name" value="TRANSCRIPTIONAL REGULATORY PROTEIN"/>
    <property type="match status" value="1"/>
</dbReference>
<evidence type="ECO:0000256" key="1">
    <source>
        <dbReference type="ARBA" id="ARBA00023015"/>
    </source>
</evidence>
<comment type="caution">
    <text evidence="6">The sequence shown here is derived from an EMBL/GenBank/DDBJ whole genome shotgun (WGS) entry which is preliminary data.</text>
</comment>
<dbReference type="InterPro" id="IPR036390">
    <property type="entry name" value="WH_DNA-bd_sf"/>
</dbReference>
<organism evidence="6 7">
    <name type="scientific">Caenimonas terrae</name>
    <dbReference type="NCBI Taxonomy" id="696074"/>
    <lineage>
        <taxon>Bacteria</taxon>
        <taxon>Pseudomonadati</taxon>
        <taxon>Pseudomonadota</taxon>
        <taxon>Betaproteobacteria</taxon>
        <taxon>Burkholderiales</taxon>
        <taxon>Comamonadaceae</taxon>
        <taxon>Caenimonas</taxon>
    </lineage>
</organism>
<keyword evidence="7" id="KW-1185">Reference proteome</keyword>
<keyword evidence="1" id="KW-0805">Transcription regulation</keyword>
<dbReference type="PANTHER" id="PTHR30136">
    <property type="entry name" value="HELIX-TURN-HELIX TRANSCRIPTIONAL REGULATOR, ICLR FAMILY"/>
    <property type="match status" value="1"/>
</dbReference>
<feature type="domain" description="IclR-ED" evidence="5">
    <location>
        <begin position="94"/>
        <end position="276"/>
    </location>
</feature>
<evidence type="ECO:0000256" key="2">
    <source>
        <dbReference type="ARBA" id="ARBA00023125"/>
    </source>
</evidence>
<evidence type="ECO:0000259" key="5">
    <source>
        <dbReference type="PROSITE" id="PS51078"/>
    </source>
</evidence>
<dbReference type="Gene3D" id="1.10.10.10">
    <property type="entry name" value="Winged helix-like DNA-binding domain superfamily/Winged helix DNA-binding domain"/>
    <property type="match status" value="1"/>
</dbReference>
<dbReference type="Pfam" id="PF09339">
    <property type="entry name" value="HTH_IclR"/>
    <property type="match status" value="1"/>
</dbReference>
<evidence type="ECO:0000259" key="4">
    <source>
        <dbReference type="PROSITE" id="PS51077"/>
    </source>
</evidence>
<sequence length="286" mass="31728">MGRPTRKDKPMLPDYGEGIQIKTEDEDPRFNNALARGLAILRAFQLDQTLLGNIELAQVTGLPKSTISRLTYTLTQLGYLHYREEFGKYELAAGVVGLAYPYLANMALPAIARPLMEELAARSKTNVGLGVHEGMSILYLEYALGEANPNRRQRVGFRVPLVRTAMGRACIGAMRADERERLYGELSGYYRREWPALQQELDDAVAQVEHKGYCIAAGTFQRSTNSVAVPYVHADGRTLMALNSQGSAQAQTQAVMERNGRKLVEMAAEIRRRMAAAPPTPSLGRR</sequence>
<dbReference type="SUPFAM" id="SSF55781">
    <property type="entry name" value="GAF domain-like"/>
    <property type="match status" value="1"/>
</dbReference>
<dbReference type="InterPro" id="IPR036388">
    <property type="entry name" value="WH-like_DNA-bd_sf"/>
</dbReference>
<keyword evidence="3" id="KW-0804">Transcription</keyword>
<accession>A0ABW0NCY5</accession>
<keyword evidence="2" id="KW-0238">DNA-binding</keyword>
<dbReference type="Proteomes" id="UP001596037">
    <property type="component" value="Unassembled WGS sequence"/>
</dbReference>
<protein>
    <submittedName>
        <fullName evidence="6">IclR family transcriptional regulator</fullName>
    </submittedName>
</protein>
<dbReference type="PROSITE" id="PS51078">
    <property type="entry name" value="ICLR_ED"/>
    <property type="match status" value="1"/>
</dbReference>
<dbReference type="RefSeq" id="WP_376848924.1">
    <property type="nucleotide sequence ID" value="NZ_JBHSMF010000003.1"/>
</dbReference>
<dbReference type="InterPro" id="IPR029016">
    <property type="entry name" value="GAF-like_dom_sf"/>
</dbReference>